<evidence type="ECO:0000313" key="2">
    <source>
        <dbReference type="Proteomes" id="UP001500751"/>
    </source>
</evidence>
<dbReference type="EMBL" id="BAAAQN010000027">
    <property type="protein sequence ID" value="GAA2038753.1"/>
    <property type="molecule type" value="Genomic_DNA"/>
</dbReference>
<comment type="caution">
    <text evidence="1">The sequence shown here is derived from an EMBL/GenBank/DDBJ whole genome shotgun (WGS) entry which is preliminary data.</text>
</comment>
<accession>A0ABP5G6A5</accession>
<dbReference type="RefSeq" id="WP_344667654.1">
    <property type="nucleotide sequence ID" value="NZ_BAAAQN010000027.1"/>
</dbReference>
<dbReference type="InterPro" id="IPR045428">
    <property type="entry name" value="EACC1"/>
</dbReference>
<sequence>MTLNVQITMADGSSADLLDLYRWLADTRSVATNSSLGVSTSSEDGMASAGNVIGLAADEVSSVSAVVQAYGAWRETRTSAPAITVVVAGGAPLTVATGSEAEFDAVTEAAEAARGAR</sequence>
<proteinExistence type="predicted"/>
<dbReference type="Proteomes" id="UP001500751">
    <property type="component" value="Unassembled WGS sequence"/>
</dbReference>
<gene>
    <name evidence="1" type="ORF">GCM10009839_45500</name>
</gene>
<reference evidence="2" key="1">
    <citation type="journal article" date="2019" name="Int. J. Syst. Evol. Microbiol.">
        <title>The Global Catalogue of Microorganisms (GCM) 10K type strain sequencing project: providing services to taxonomists for standard genome sequencing and annotation.</title>
        <authorList>
            <consortium name="The Broad Institute Genomics Platform"/>
            <consortium name="The Broad Institute Genome Sequencing Center for Infectious Disease"/>
            <person name="Wu L."/>
            <person name="Ma J."/>
        </authorList>
    </citation>
    <scope>NUCLEOTIDE SEQUENCE [LARGE SCALE GENOMIC DNA]</scope>
    <source>
        <strain evidence="2">JCM 16014</strain>
    </source>
</reference>
<evidence type="ECO:0000313" key="1">
    <source>
        <dbReference type="EMBL" id="GAA2038753.1"/>
    </source>
</evidence>
<dbReference type="Pfam" id="PF19953">
    <property type="entry name" value="EACC1"/>
    <property type="match status" value="1"/>
</dbReference>
<organism evidence="1 2">
    <name type="scientific">Catenulispora yoronensis</name>
    <dbReference type="NCBI Taxonomy" id="450799"/>
    <lineage>
        <taxon>Bacteria</taxon>
        <taxon>Bacillati</taxon>
        <taxon>Actinomycetota</taxon>
        <taxon>Actinomycetes</taxon>
        <taxon>Catenulisporales</taxon>
        <taxon>Catenulisporaceae</taxon>
        <taxon>Catenulispora</taxon>
    </lineage>
</organism>
<keyword evidence="2" id="KW-1185">Reference proteome</keyword>
<name>A0ABP5G6A5_9ACTN</name>
<protein>
    <submittedName>
        <fullName evidence="1">Uncharacterized protein</fullName>
    </submittedName>
</protein>